<evidence type="ECO:0000313" key="5">
    <source>
        <dbReference type="EMBL" id="OME89700.1"/>
    </source>
</evidence>
<keyword evidence="2" id="KW-0813">Transport</keyword>
<dbReference type="EMBL" id="MRTF01000009">
    <property type="protein sequence ID" value="OME89700.1"/>
    <property type="molecule type" value="Genomic_DNA"/>
</dbReference>
<dbReference type="Pfam" id="PF01547">
    <property type="entry name" value="SBP_bac_1"/>
    <property type="match status" value="1"/>
</dbReference>
<evidence type="ECO:0000256" key="2">
    <source>
        <dbReference type="ARBA" id="ARBA00022448"/>
    </source>
</evidence>
<comment type="caution">
    <text evidence="5">The sequence shown here is derived from an EMBL/GenBank/DDBJ whole genome shotgun (WGS) entry which is preliminary data.</text>
</comment>
<feature type="chain" id="PRO_5039078292" evidence="4">
    <location>
        <begin position="19"/>
        <end position="432"/>
    </location>
</feature>
<dbReference type="Gene3D" id="3.40.190.10">
    <property type="entry name" value="Periplasmic binding protein-like II"/>
    <property type="match status" value="1"/>
</dbReference>
<dbReference type="CDD" id="cd14748">
    <property type="entry name" value="PBP2_UgpB"/>
    <property type="match status" value="1"/>
</dbReference>
<evidence type="ECO:0000256" key="3">
    <source>
        <dbReference type="ARBA" id="ARBA00022729"/>
    </source>
</evidence>
<proteinExistence type="inferred from homology"/>
<dbReference type="AlphaFoldDB" id="A0A1R1AWB3"/>
<dbReference type="PROSITE" id="PS51257">
    <property type="entry name" value="PROKAR_LIPOPROTEIN"/>
    <property type="match status" value="1"/>
</dbReference>
<keyword evidence="3 4" id="KW-0732">Signal</keyword>
<dbReference type="PANTHER" id="PTHR30061">
    <property type="entry name" value="MALTOSE-BINDING PERIPLASMIC PROTEIN"/>
    <property type="match status" value="1"/>
</dbReference>
<dbReference type="GO" id="GO:1901982">
    <property type="term" value="F:maltose binding"/>
    <property type="evidence" value="ECO:0007669"/>
    <property type="project" value="TreeGrafter"/>
</dbReference>
<dbReference type="SUPFAM" id="SSF53850">
    <property type="entry name" value="Periplasmic binding protein-like II"/>
    <property type="match status" value="1"/>
</dbReference>
<dbReference type="RefSeq" id="WP_076325126.1">
    <property type="nucleotide sequence ID" value="NZ_MRTF01000009.1"/>
</dbReference>
<dbReference type="STRING" id="1401.BK123_25370"/>
<dbReference type="Proteomes" id="UP000187074">
    <property type="component" value="Unassembled WGS sequence"/>
</dbReference>
<evidence type="ECO:0000313" key="6">
    <source>
        <dbReference type="Proteomes" id="UP000187074"/>
    </source>
</evidence>
<sequence>MRYSKFMLMIAMFCVVFTATGCSSGANPGSNTPADSQDKGKVKLVFWSHQEDSIVNAYKKLIANYKTAHPDVEIEIQTFPYDVYNQKLKASFSAKNPPDIAEMFGTWVPEYSKNNMLVEIPDSENVKKEYYDAPLGGYLRDNKLYGLPLEYNIENGGMLIHPKMLEEQGLKSPPSTWAELVDYAKELTVREGDVIKVKGFDFVSRDNITFTFLSLILQQGGTYWGEDGHVNFGTPEAKQAMSALVSLVADDKVADFTALGGELDTSDYFYQGNSAMTYRGPWAIAVGLNSYNVNDFEYVPVPSFTDNPPVFAAESGWGLTVAQNSKQQEAALEFIRYVSENDNLAAWNTDTFTVPAKKEIAESPEFFKNNPFMKTSLEILQLGQWIGPVADRDYFFKQVNDNFQMMVSGQRSVEDGLADIEKAINDSQDQHK</sequence>
<evidence type="ECO:0000256" key="4">
    <source>
        <dbReference type="SAM" id="SignalP"/>
    </source>
</evidence>
<dbReference type="GO" id="GO:0042956">
    <property type="term" value="P:maltodextrin transmembrane transport"/>
    <property type="evidence" value="ECO:0007669"/>
    <property type="project" value="TreeGrafter"/>
</dbReference>
<dbReference type="PANTHER" id="PTHR30061:SF50">
    <property type="entry name" value="MALTOSE_MALTODEXTRIN-BINDING PERIPLASMIC PROTEIN"/>
    <property type="match status" value="1"/>
</dbReference>
<dbReference type="GO" id="GO:0055052">
    <property type="term" value="C:ATP-binding cassette (ABC) transporter complex, substrate-binding subunit-containing"/>
    <property type="evidence" value="ECO:0007669"/>
    <property type="project" value="TreeGrafter"/>
</dbReference>
<dbReference type="OrthoDB" id="9795467at2"/>
<comment type="similarity">
    <text evidence="1">Belongs to the bacterial solute-binding protein 1 family.</text>
</comment>
<reference evidence="5 6" key="1">
    <citation type="submission" date="2016-11" db="EMBL/GenBank/DDBJ databases">
        <title>Paenibacillus species isolates.</title>
        <authorList>
            <person name="Beno S.M."/>
        </authorList>
    </citation>
    <scope>NUCLEOTIDE SEQUENCE [LARGE SCALE GENOMIC DNA]</scope>
    <source>
        <strain evidence="5 6">FSL F4-0100</strain>
    </source>
</reference>
<dbReference type="GO" id="GO:0015768">
    <property type="term" value="P:maltose transport"/>
    <property type="evidence" value="ECO:0007669"/>
    <property type="project" value="TreeGrafter"/>
</dbReference>
<dbReference type="InterPro" id="IPR006059">
    <property type="entry name" value="SBP"/>
</dbReference>
<organism evidence="5 6">
    <name type="scientific">Paenibacillus lautus</name>
    <name type="common">Bacillus lautus</name>
    <dbReference type="NCBI Taxonomy" id="1401"/>
    <lineage>
        <taxon>Bacteria</taxon>
        <taxon>Bacillati</taxon>
        <taxon>Bacillota</taxon>
        <taxon>Bacilli</taxon>
        <taxon>Bacillales</taxon>
        <taxon>Paenibacillaceae</taxon>
        <taxon>Paenibacillus</taxon>
    </lineage>
</organism>
<name>A0A1R1AWB3_PAELA</name>
<gene>
    <name evidence="5" type="ORF">BK123_25370</name>
</gene>
<protein>
    <submittedName>
        <fullName evidence="5">ABC transporter substrate-binding protein</fullName>
    </submittedName>
</protein>
<evidence type="ECO:0000256" key="1">
    <source>
        <dbReference type="ARBA" id="ARBA00008520"/>
    </source>
</evidence>
<feature type="signal peptide" evidence="4">
    <location>
        <begin position="1"/>
        <end position="18"/>
    </location>
</feature>
<accession>A0A1R1AWB3</accession>